<comment type="caution">
    <text evidence="4">The sequence shown here is derived from an EMBL/GenBank/DDBJ whole genome shotgun (WGS) entry which is preliminary data.</text>
</comment>
<dbReference type="Gene3D" id="2.60.120.260">
    <property type="entry name" value="Galactose-binding domain-like"/>
    <property type="match status" value="1"/>
</dbReference>
<gene>
    <name evidence="4" type="ORF">GCM10007383_11270</name>
</gene>
<protein>
    <recommendedName>
        <fullName evidence="6">Cytochrome C Planctomycete-type domain-containing protein</fullName>
    </recommendedName>
</protein>
<dbReference type="InterPro" id="IPR036909">
    <property type="entry name" value="Cyt_c-like_dom_sf"/>
</dbReference>
<dbReference type="EMBL" id="BMWP01000005">
    <property type="protein sequence ID" value="GGW27590.1"/>
    <property type="molecule type" value="Genomic_DNA"/>
</dbReference>
<dbReference type="InterPro" id="IPR059177">
    <property type="entry name" value="GH29D-like_dom"/>
</dbReference>
<dbReference type="PANTHER" id="PTHR35889">
    <property type="entry name" value="CYCLOINULO-OLIGOSACCHARIDE FRUCTANOTRANSFERASE-RELATED"/>
    <property type="match status" value="1"/>
</dbReference>
<proteinExistence type="predicted"/>
<feature type="transmembrane region" description="Helical" evidence="1">
    <location>
        <begin position="23"/>
        <end position="45"/>
    </location>
</feature>
<dbReference type="SUPFAM" id="SSF46626">
    <property type="entry name" value="Cytochrome c"/>
    <property type="match status" value="1"/>
</dbReference>
<dbReference type="InterPro" id="IPR008979">
    <property type="entry name" value="Galactose-bd-like_sf"/>
</dbReference>
<dbReference type="GO" id="GO:0020037">
    <property type="term" value="F:heme binding"/>
    <property type="evidence" value="ECO:0007669"/>
    <property type="project" value="InterPro"/>
</dbReference>
<dbReference type="AlphaFoldDB" id="A0A918IR10"/>
<keyword evidence="1" id="KW-0812">Transmembrane</keyword>
<dbReference type="Pfam" id="PF13290">
    <property type="entry name" value="CHB_HEX_C_1"/>
    <property type="match status" value="1"/>
</dbReference>
<feature type="domain" description="Cytochrome C Planctomycete-type" evidence="2">
    <location>
        <begin position="148"/>
        <end position="207"/>
    </location>
</feature>
<evidence type="ECO:0000259" key="3">
    <source>
        <dbReference type="Pfam" id="PF13290"/>
    </source>
</evidence>
<feature type="transmembrane region" description="Helical" evidence="1">
    <location>
        <begin position="88"/>
        <end position="107"/>
    </location>
</feature>
<dbReference type="InterPro" id="IPR032675">
    <property type="entry name" value="LRR_dom_sf"/>
</dbReference>
<accession>A0A918IR10</accession>
<dbReference type="Gene3D" id="3.80.10.10">
    <property type="entry name" value="Ribonuclease Inhibitor"/>
    <property type="match status" value="1"/>
</dbReference>
<evidence type="ECO:0000259" key="2">
    <source>
        <dbReference type="Pfam" id="PF07635"/>
    </source>
</evidence>
<dbReference type="Proteomes" id="UP000634668">
    <property type="component" value="Unassembled WGS sequence"/>
</dbReference>
<organism evidence="4 5">
    <name type="scientific">Arenibacter certesii</name>
    <dbReference type="NCBI Taxonomy" id="228955"/>
    <lineage>
        <taxon>Bacteria</taxon>
        <taxon>Pseudomonadati</taxon>
        <taxon>Bacteroidota</taxon>
        <taxon>Flavobacteriia</taxon>
        <taxon>Flavobacteriales</taxon>
        <taxon>Flavobacteriaceae</taxon>
        <taxon>Arenibacter</taxon>
    </lineage>
</organism>
<evidence type="ECO:0000313" key="4">
    <source>
        <dbReference type="EMBL" id="GGW27590.1"/>
    </source>
</evidence>
<sequence length="664" mass="75096">MLILTFFIEIYERRKNKEANSDMVRFALGIAAISSVAAVGSGWLLGENGGYDQVLLFRHRWMAVALTAGICILYYIKRNPRSWNRKFYIPFFILVLFLLSFTGHMGGSMTHGEDYLFKDAQTKEVIITDVSKAVVFTDIVQPILDNKCASCHNSNKVKGGLIITSKGHLLAGGDSGSILEAKEDEIPRLIRNIKLPLEHEDHMPPKGKTPLTADEISLLEWWINNKNCFDCVVETLDKPEEINTILLSLEEDTSPRALIAKTVDPISTPWLTDININGTIATRVAENNPLIIINLSGHTNLTKEHFKKLKKQADNIIELNLSKSNFNDTLSSYLSQFKNITKLQLHNTTITDNTLKQLARLKHLESLNLYGTHVTNAGIEKLHNHPSLKTLYTWETKISEEALENFERRNPKINIVRIDRKIFAATSLDPPTIIGSDEFFKDSLEVRLDYIFKDADFFYTLDGTTPDTISLKYTKPIIVTNSVQIKAITHKKGWKPSDIASKSFKKYNLDYSDVQLLKEPNDKYKGIGSNTLIDKQRGTLNILDGKWLGYEGSHVTAIINLNKESLVSKISVGSYSSPAQWIFYPRGFKVWSSLDGKSYSLLQNIKTPEEEPNSEAKLKFFDIDIIPTKANFIKVEVLSQLKNPTWHTDPGGNSWLFLDEIVLN</sequence>
<reference evidence="4" key="1">
    <citation type="journal article" date="2014" name="Int. J. Syst. Evol. Microbiol.">
        <title>Complete genome sequence of Corynebacterium casei LMG S-19264T (=DSM 44701T), isolated from a smear-ripened cheese.</title>
        <authorList>
            <consortium name="US DOE Joint Genome Institute (JGI-PGF)"/>
            <person name="Walter F."/>
            <person name="Albersmeier A."/>
            <person name="Kalinowski J."/>
            <person name="Ruckert C."/>
        </authorList>
    </citation>
    <scope>NUCLEOTIDE SEQUENCE</scope>
    <source>
        <strain evidence="4">KCTC 12113</strain>
    </source>
</reference>
<dbReference type="Pfam" id="PF07635">
    <property type="entry name" value="PSCyt1"/>
    <property type="match status" value="1"/>
</dbReference>
<reference evidence="4" key="2">
    <citation type="submission" date="2020-09" db="EMBL/GenBank/DDBJ databases">
        <authorList>
            <person name="Sun Q."/>
            <person name="Kim S."/>
        </authorList>
    </citation>
    <scope>NUCLEOTIDE SEQUENCE</scope>
    <source>
        <strain evidence="4">KCTC 12113</strain>
    </source>
</reference>
<dbReference type="PANTHER" id="PTHR35889:SF3">
    <property type="entry name" value="F-BOX DOMAIN-CONTAINING PROTEIN"/>
    <property type="match status" value="1"/>
</dbReference>
<evidence type="ECO:0000313" key="5">
    <source>
        <dbReference type="Proteomes" id="UP000634668"/>
    </source>
</evidence>
<dbReference type="SUPFAM" id="SSF49785">
    <property type="entry name" value="Galactose-binding domain-like"/>
    <property type="match status" value="1"/>
</dbReference>
<dbReference type="GO" id="GO:0009055">
    <property type="term" value="F:electron transfer activity"/>
    <property type="evidence" value="ECO:0007669"/>
    <property type="project" value="InterPro"/>
</dbReference>
<feature type="transmembrane region" description="Helical" evidence="1">
    <location>
        <begin position="57"/>
        <end position="76"/>
    </location>
</feature>
<evidence type="ECO:0000256" key="1">
    <source>
        <dbReference type="SAM" id="Phobius"/>
    </source>
</evidence>
<feature type="domain" description="GH29D-like beta-sandwich" evidence="3">
    <location>
        <begin position="442"/>
        <end position="500"/>
    </location>
</feature>
<dbReference type="InterPro" id="IPR011429">
    <property type="entry name" value="Cyt_c_Planctomycete-type"/>
</dbReference>
<keyword evidence="5" id="KW-1185">Reference proteome</keyword>
<dbReference type="SUPFAM" id="SSF52047">
    <property type="entry name" value="RNI-like"/>
    <property type="match status" value="1"/>
</dbReference>
<keyword evidence="1" id="KW-1133">Transmembrane helix</keyword>
<name>A0A918IR10_9FLAO</name>
<evidence type="ECO:0008006" key="6">
    <source>
        <dbReference type="Google" id="ProtNLM"/>
    </source>
</evidence>
<keyword evidence="1" id="KW-0472">Membrane</keyword>